<dbReference type="SMR" id="A0A444X6M1"/>
<dbReference type="PANTHER" id="PTHR13318:SF95">
    <property type="entry name" value="F-BOX PROTEIN YLR352W"/>
    <property type="match status" value="1"/>
</dbReference>
<dbReference type="Pfam" id="PF25372">
    <property type="entry name" value="DUF7885"/>
    <property type="match status" value="1"/>
</dbReference>
<evidence type="ECO:0000313" key="3">
    <source>
        <dbReference type="EMBL" id="RYQ85304.1"/>
    </source>
</evidence>
<dbReference type="InterPro" id="IPR032675">
    <property type="entry name" value="LRR_dom_sf"/>
</dbReference>
<dbReference type="Proteomes" id="UP000289738">
    <property type="component" value="Chromosome B10"/>
</dbReference>
<feature type="domain" description="COI1 F-box" evidence="1">
    <location>
        <begin position="4"/>
        <end position="41"/>
    </location>
</feature>
<dbReference type="InterPro" id="IPR006553">
    <property type="entry name" value="Leu-rich_rpt_Cys-con_subtyp"/>
</dbReference>
<evidence type="ECO:0000259" key="1">
    <source>
        <dbReference type="Pfam" id="PF18511"/>
    </source>
</evidence>
<dbReference type="Gramene" id="arahy.Tifrunner.gnm2.ann2.Ah20g374900.1">
    <property type="protein sequence ID" value="arahy.Tifrunner.gnm2.ann2.Ah20g374900.1-CDS-1"/>
    <property type="gene ID" value="arahy.Tifrunner.gnm2.ann2.Ah20g374900"/>
</dbReference>
<reference evidence="3 4" key="1">
    <citation type="submission" date="2019-01" db="EMBL/GenBank/DDBJ databases">
        <title>Sequencing of cultivated peanut Arachis hypogaea provides insights into genome evolution and oil improvement.</title>
        <authorList>
            <person name="Chen X."/>
        </authorList>
    </citation>
    <scope>NUCLEOTIDE SEQUENCE [LARGE SCALE GENOMIC DNA]</scope>
    <source>
        <strain evidence="4">cv. Fuhuasheng</strain>
        <tissue evidence="3">Leaves</tissue>
    </source>
</reference>
<feature type="domain" description="F-box/LRR-repeat protein 15-like leucin rich repeat" evidence="2">
    <location>
        <begin position="141"/>
        <end position="219"/>
    </location>
</feature>
<proteinExistence type="predicted"/>
<dbReference type="InterPro" id="IPR057207">
    <property type="entry name" value="FBXL15_LRR"/>
</dbReference>
<dbReference type="SUPFAM" id="SSF52047">
    <property type="entry name" value="RNI-like"/>
    <property type="match status" value="1"/>
</dbReference>
<dbReference type="Gene3D" id="3.80.10.10">
    <property type="entry name" value="Ribonuclease Inhibitor"/>
    <property type="match status" value="2"/>
</dbReference>
<dbReference type="CDD" id="cd22159">
    <property type="entry name" value="F-box_AtTIR1-like"/>
    <property type="match status" value="1"/>
</dbReference>
<dbReference type="STRING" id="3818.A0A444X6M1"/>
<dbReference type="Pfam" id="PF18511">
    <property type="entry name" value="F-box_5"/>
    <property type="match status" value="1"/>
</dbReference>
<evidence type="ECO:0000259" key="2">
    <source>
        <dbReference type="Pfam" id="PF25372"/>
    </source>
</evidence>
<dbReference type="PANTHER" id="PTHR13318">
    <property type="entry name" value="PARTNER OF PAIRED, ISOFORM B-RELATED"/>
    <property type="match status" value="1"/>
</dbReference>
<dbReference type="AlphaFoldDB" id="A0A444X6M1"/>
<dbReference type="Gene3D" id="1.20.1280.50">
    <property type="match status" value="1"/>
</dbReference>
<sequence>MMKLGDDELSLILSHLQDPHDRTSFSEVCKRFLTIHALTRTSIRLIEPDSLHSLLPRFPNLTHFHCSAPLSDNNLLFISKTCPNLKTLNLSFRPSSLHRRTFRHFSHRAISSIASRCRLLSAVSLRRRTGVADAGVAAICAASNHHLRHLDLGRCSLVGDGALEAIGRLNSLQVLNLEGCSLVTDLGLGFLASGPLTKTLKVLVLVECDRITDTGVSNLKSFSSLEELNLAECGPKVTDVGCVAVFEAVTGLKKVNLSWLVNVTDAAVVAMAEHGQKLVAVNLTGCELVSGVGIKAFEGHGCLESLVIPGCHYTSASDLECAVLGCKSLKYVELDKGLMFWLPLDTQEKISRFCDLGWS</sequence>
<accession>A0A444X6M1</accession>
<comment type="caution">
    <text evidence="3">The sequence shown here is derived from an EMBL/GenBank/DDBJ whole genome shotgun (WGS) entry which is preliminary data.</text>
</comment>
<dbReference type="EMBL" id="SDMP01000020">
    <property type="protein sequence ID" value="RYQ85304.1"/>
    <property type="molecule type" value="Genomic_DNA"/>
</dbReference>
<keyword evidence="4" id="KW-1185">Reference proteome</keyword>
<dbReference type="GO" id="GO:0019005">
    <property type="term" value="C:SCF ubiquitin ligase complex"/>
    <property type="evidence" value="ECO:0007669"/>
    <property type="project" value="TreeGrafter"/>
</dbReference>
<organism evidence="3 4">
    <name type="scientific">Arachis hypogaea</name>
    <name type="common">Peanut</name>
    <dbReference type="NCBI Taxonomy" id="3818"/>
    <lineage>
        <taxon>Eukaryota</taxon>
        <taxon>Viridiplantae</taxon>
        <taxon>Streptophyta</taxon>
        <taxon>Embryophyta</taxon>
        <taxon>Tracheophyta</taxon>
        <taxon>Spermatophyta</taxon>
        <taxon>Magnoliopsida</taxon>
        <taxon>eudicotyledons</taxon>
        <taxon>Gunneridae</taxon>
        <taxon>Pentapetalae</taxon>
        <taxon>rosids</taxon>
        <taxon>fabids</taxon>
        <taxon>Fabales</taxon>
        <taxon>Fabaceae</taxon>
        <taxon>Papilionoideae</taxon>
        <taxon>50 kb inversion clade</taxon>
        <taxon>dalbergioids sensu lato</taxon>
        <taxon>Dalbergieae</taxon>
        <taxon>Pterocarpus clade</taxon>
        <taxon>Arachis</taxon>
    </lineage>
</organism>
<dbReference type="SMART" id="SM00367">
    <property type="entry name" value="LRR_CC"/>
    <property type="match status" value="8"/>
</dbReference>
<name>A0A444X6M1_ARAHY</name>
<gene>
    <name evidence="3" type="ORF">Ahy_B10g104826</name>
</gene>
<protein>
    <submittedName>
        <fullName evidence="3">Uncharacterized protein</fullName>
    </submittedName>
</protein>
<dbReference type="GO" id="GO:0031146">
    <property type="term" value="P:SCF-dependent proteasomal ubiquitin-dependent protein catabolic process"/>
    <property type="evidence" value="ECO:0007669"/>
    <property type="project" value="TreeGrafter"/>
</dbReference>
<evidence type="ECO:0000313" key="4">
    <source>
        <dbReference type="Proteomes" id="UP000289738"/>
    </source>
</evidence>
<dbReference type="InterPro" id="IPR041567">
    <property type="entry name" value="COI1_F-box"/>
</dbReference>